<feature type="compositionally biased region" description="Polar residues" evidence="1">
    <location>
        <begin position="19"/>
        <end position="35"/>
    </location>
</feature>
<name>A0AAE0JI71_9PEZI</name>
<feature type="compositionally biased region" description="Low complexity" evidence="1">
    <location>
        <begin position="293"/>
        <end position="305"/>
    </location>
</feature>
<keyword evidence="3" id="KW-1185">Reference proteome</keyword>
<reference evidence="2" key="2">
    <citation type="submission" date="2023-06" db="EMBL/GenBank/DDBJ databases">
        <authorList>
            <consortium name="Lawrence Berkeley National Laboratory"/>
            <person name="Haridas S."/>
            <person name="Hensen N."/>
            <person name="Bonometti L."/>
            <person name="Westerberg I."/>
            <person name="Brannstrom I.O."/>
            <person name="Guillou S."/>
            <person name="Cros-Aarteil S."/>
            <person name="Calhoun S."/>
            <person name="Kuo A."/>
            <person name="Mondo S."/>
            <person name="Pangilinan J."/>
            <person name="Riley R."/>
            <person name="Labutti K."/>
            <person name="Andreopoulos B."/>
            <person name="Lipzen A."/>
            <person name="Chen C."/>
            <person name="Yanf M."/>
            <person name="Daum C."/>
            <person name="Ng V."/>
            <person name="Clum A."/>
            <person name="Steindorff A."/>
            <person name="Ohm R."/>
            <person name="Martin F."/>
            <person name="Silar P."/>
            <person name="Natvig D."/>
            <person name="Lalanne C."/>
            <person name="Gautier V."/>
            <person name="Ament-Velasquez S.L."/>
            <person name="Kruys A."/>
            <person name="Hutchinson M.I."/>
            <person name="Powell A.J."/>
            <person name="Barry K."/>
            <person name="Miller A.N."/>
            <person name="Grigoriev I.V."/>
            <person name="Debuchy R."/>
            <person name="Gladieux P."/>
            <person name="Thoren M.H."/>
            <person name="Johannesson H."/>
        </authorList>
    </citation>
    <scope>NUCLEOTIDE SEQUENCE</scope>
    <source>
        <strain evidence="2">CBS 560.94</strain>
    </source>
</reference>
<evidence type="ECO:0000313" key="2">
    <source>
        <dbReference type="EMBL" id="KAK3348014.1"/>
    </source>
</evidence>
<feature type="compositionally biased region" description="Polar residues" evidence="1">
    <location>
        <begin position="46"/>
        <end position="55"/>
    </location>
</feature>
<dbReference type="EMBL" id="JAUEPP010000003">
    <property type="protein sequence ID" value="KAK3348014.1"/>
    <property type="molecule type" value="Genomic_DNA"/>
</dbReference>
<evidence type="ECO:0000313" key="3">
    <source>
        <dbReference type="Proteomes" id="UP001278500"/>
    </source>
</evidence>
<dbReference type="GeneID" id="87863779"/>
<proteinExistence type="predicted"/>
<protein>
    <submittedName>
        <fullName evidence="2">Uncharacterized protein</fullName>
    </submittedName>
</protein>
<dbReference type="RefSeq" id="XP_062683096.1">
    <property type="nucleotide sequence ID" value="XM_062826625.1"/>
</dbReference>
<dbReference type="Proteomes" id="UP001278500">
    <property type="component" value="Unassembled WGS sequence"/>
</dbReference>
<feature type="compositionally biased region" description="Basic and acidic residues" evidence="1">
    <location>
        <begin position="321"/>
        <end position="344"/>
    </location>
</feature>
<dbReference type="AlphaFoldDB" id="A0AAE0JI71"/>
<organism evidence="2 3">
    <name type="scientific">Neurospora tetraspora</name>
    <dbReference type="NCBI Taxonomy" id="94610"/>
    <lineage>
        <taxon>Eukaryota</taxon>
        <taxon>Fungi</taxon>
        <taxon>Dikarya</taxon>
        <taxon>Ascomycota</taxon>
        <taxon>Pezizomycotina</taxon>
        <taxon>Sordariomycetes</taxon>
        <taxon>Sordariomycetidae</taxon>
        <taxon>Sordariales</taxon>
        <taxon>Sordariaceae</taxon>
        <taxon>Neurospora</taxon>
    </lineage>
</organism>
<accession>A0AAE0JI71</accession>
<feature type="compositionally biased region" description="Low complexity" evidence="1">
    <location>
        <begin position="107"/>
        <end position="120"/>
    </location>
</feature>
<comment type="caution">
    <text evidence="2">The sequence shown here is derived from an EMBL/GenBank/DDBJ whole genome shotgun (WGS) entry which is preliminary data.</text>
</comment>
<feature type="compositionally biased region" description="Low complexity" evidence="1">
    <location>
        <begin position="257"/>
        <end position="276"/>
    </location>
</feature>
<feature type="region of interest" description="Disordered" evidence="1">
    <location>
        <begin position="321"/>
        <end position="369"/>
    </location>
</feature>
<sequence>MTEPDSFNRPGSATAARYFTSSSPRPSVASRTSRSSLRREHDLQADQLQPQSRRLSSAQSHTPSPQPPPSVEEHTLPGIDQQQQQQQQQQHHHQEGEEGGEQGGGSQPSFSPLFTLLSSSVHSSQRQTIHHPTVHYVFADDDPDILTAALAYHHRGGSEQEATSSPDNDERLYNKEPRDRAVILDMAPSSNGNALQVAWASSLSPDWAVVSAQVMRMEDQASSGGANAAGGVFAASSPSLHTGPLMLKIEGVAIEPSSSSSSLSSSRLGSGGKLSSTPEGDLQSSLTGKGKQAATAAPAPEEYPTLLQDFERRIGVLKRVAEAGSERQRRISSMDHQGFEHDHGGGGASGQGDALLAEVREGEDLGAQD</sequence>
<gene>
    <name evidence="2" type="ORF">B0H65DRAFT_462066</name>
</gene>
<feature type="region of interest" description="Disordered" evidence="1">
    <location>
        <begin position="257"/>
        <end position="306"/>
    </location>
</feature>
<feature type="region of interest" description="Disordered" evidence="1">
    <location>
        <begin position="1"/>
        <end position="126"/>
    </location>
</feature>
<reference evidence="2" key="1">
    <citation type="journal article" date="2023" name="Mol. Phylogenet. Evol.">
        <title>Genome-scale phylogeny and comparative genomics of the fungal order Sordariales.</title>
        <authorList>
            <person name="Hensen N."/>
            <person name="Bonometti L."/>
            <person name="Westerberg I."/>
            <person name="Brannstrom I.O."/>
            <person name="Guillou S."/>
            <person name="Cros-Aarteil S."/>
            <person name="Calhoun S."/>
            <person name="Haridas S."/>
            <person name="Kuo A."/>
            <person name="Mondo S."/>
            <person name="Pangilinan J."/>
            <person name="Riley R."/>
            <person name="LaButti K."/>
            <person name="Andreopoulos B."/>
            <person name="Lipzen A."/>
            <person name="Chen C."/>
            <person name="Yan M."/>
            <person name="Daum C."/>
            <person name="Ng V."/>
            <person name="Clum A."/>
            <person name="Steindorff A."/>
            <person name="Ohm R.A."/>
            <person name="Martin F."/>
            <person name="Silar P."/>
            <person name="Natvig D.O."/>
            <person name="Lalanne C."/>
            <person name="Gautier V."/>
            <person name="Ament-Velasquez S.L."/>
            <person name="Kruys A."/>
            <person name="Hutchinson M.I."/>
            <person name="Powell A.J."/>
            <person name="Barry K."/>
            <person name="Miller A.N."/>
            <person name="Grigoriev I.V."/>
            <person name="Debuchy R."/>
            <person name="Gladieux P."/>
            <person name="Hiltunen Thoren M."/>
            <person name="Johannesson H."/>
        </authorList>
    </citation>
    <scope>NUCLEOTIDE SEQUENCE</scope>
    <source>
        <strain evidence="2">CBS 560.94</strain>
    </source>
</reference>
<evidence type="ECO:0000256" key="1">
    <source>
        <dbReference type="SAM" id="MobiDB-lite"/>
    </source>
</evidence>